<keyword evidence="5" id="KW-1185">Reference proteome</keyword>
<dbReference type="Gene3D" id="3.60.21.10">
    <property type="match status" value="1"/>
</dbReference>
<dbReference type="Pfam" id="PF09587">
    <property type="entry name" value="PGA_cap"/>
    <property type="match status" value="1"/>
</dbReference>
<evidence type="ECO:0000259" key="3">
    <source>
        <dbReference type="SMART" id="SM00854"/>
    </source>
</evidence>
<dbReference type="CDD" id="cd07381">
    <property type="entry name" value="MPP_CapA"/>
    <property type="match status" value="1"/>
</dbReference>
<proteinExistence type="inferred from homology"/>
<evidence type="ECO:0000313" key="4">
    <source>
        <dbReference type="EMBL" id="ADK81399.1"/>
    </source>
</evidence>
<sequence length="508" mass="56700">MKNGHRLFSLMILVTSLSSCTLPPSSIVAEGPSLTDEKIEELLSSAPFAITTSDSENVPLTKLSFRYVEPFQELPPDSLIIRREELAFTTELHDSRFSLTRKEAKEATASKSDDLIQSTDLRLPRRALSIDGSYLGDPGYPLIRYLVLLVHPLSETKPESFFQKVSFLITKGKRDERLRAHRKAVESWVKKIAASQPSAAEKTIWIDSVGDMIFSRGVEPLLSQSGGLYKVFDTTLPILQSAHLSAGNFEGTLASANRKAEPKSYNFRFSPKVLPYLEKAGFDYLSITNNHIWDFGKEGFLDTLKAIESSHLATSGAGRNFKAAAVPWKTELEHQEISILSVGAYPQERNGFNGKDIAFAGNDKPGILFVDRGAREAIKEAFDDDAFHVLYVHGGWEWHRKPDAYYRELYRSFVDLGADLVVASHPHVLQGMEAYHGALIAYSLGNFIFPGMEEMKWATDSMILRVGIREGKICYVEPIPAVLSGKGVKKDPDEAKALQRFIELHVEE</sequence>
<feature type="chain" id="PRO_5003150589" evidence="2">
    <location>
        <begin position="22"/>
        <end position="508"/>
    </location>
</feature>
<dbReference type="InterPro" id="IPR019079">
    <property type="entry name" value="Capsule_synth_CapA"/>
</dbReference>
<reference evidence="4 5" key="1">
    <citation type="journal article" date="2010" name="Stand. Genomic Sci.">
        <title>Complete genome sequence of Spirochaeta smaragdinae type strain (SEBR 4228).</title>
        <authorList>
            <person name="Mavromatis K."/>
            <person name="Yasawong M."/>
            <person name="Chertkov O."/>
            <person name="Lapidus A."/>
            <person name="Lucas S."/>
            <person name="Nolan M."/>
            <person name="Del Rio T.G."/>
            <person name="Tice H."/>
            <person name="Cheng J.F."/>
            <person name="Pitluck S."/>
            <person name="Liolios K."/>
            <person name="Ivanova N."/>
            <person name="Tapia R."/>
            <person name="Han C."/>
            <person name="Bruce D."/>
            <person name="Goodwin L."/>
            <person name="Pati A."/>
            <person name="Chen A."/>
            <person name="Palaniappan K."/>
            <person name="Land M."/>
            <person name="Hauser L."/>
            <person name="Chang Y.J."/>
            <person name="Jeffries C.D."/>
            <person name="Detter J.C."/>
            <person name="Rohde M."/>
            <person name="Brambilla E."/>
            <person name="Spring S."/>
            <person name="Goker M."/>
            <person name="Sikorski J."/>
            <person name="Woyke T."/>
            <person name="Bristow J."/>
            <person name="Eisen J.A."/>
            <person name="Markowitz V."/>
            <person name="Hugenholtz P."/>
            <person name="Klenk H.P."/>
            <person name="Kyrpides N.C."/>
        </authorList>
    </citation>
    <scope>NUCLEOTIDE SEQUENCE [LARGE SCALE GENOMIC DNA]</scope>
    <source>
        <strain evidence="5">DSM 11293 / JCM 15392 / SEBR 4228</strain>
    </source>
</reference>
<evidence type="ECO:0000256" key="1">
    <source>
        <dbReference type="ARBA" id="ARBA00005662"/>
    </source>
</evidence>
<feature type="signal peptide" evidence="2">
    <location>
        <begin position="1"/>
        <end position="21"/>
    </location>
</feature>
<protein>
    <submittedName>
        <fullName evidence="4">Capsule synthesis protein, CapA</fullName>
    </submittedName>
</protein>
<dbReference type="STRING" id="573413.Spirs_2284"/>
<comment type="similarity">
    <text evidence="1">Belongs to the CapA family.</text>
</comment>
<evidence type="ECO:0000256" key="2">
    <source>
        <dbReference type="SAM" id="SignalP"/>
    </source>
</evidence>
<dbReference type="eggNOG" id="COG2843">
    <property type="taxonomic scope" value="Bacteria"/>
</dbReference>
<dbReference type="PANTHER" id="PTHR33393:SF13">
    <property type="entry name" value="PGA BIOSYNTHESIS PROTEIN CAPA"/>
    <property type="match status" value="1"/>
</dbReference>
<keyword evidence="2" id="KW-0732">Signal</keyword>
<name>E1R772_SEDSS</name>
<dbReference type="InterPro" id="IPR052169">
    <property type="entry name" value="CW_Biosynth-Accessory"/>
</dbReference>
<dbReference type="SMART" id="SM00854">
    <property type="entry name" value="PGA_cap"/>
    <property type="match status" value="1"/>
</dbReference>
<dbReference type="EMBL" id="CP002116">
    <property type="protein sequence ID" value="ADK81399.1"/>
    <property type="molecule type" value="Genomic_DNA"/>
</dbReference>
<feature type="domain" description="Capsule synthesis protein CapA" evidence="3">
    <location>
        <begin position="205"/>
        <end position="451"/>
    </location>
</feature>
<dbReference type="RefSeq" id="WP_013254862.1">
    <property type="nucleotide sequence ID" value="NC_014364.1"/>
</dbReference>
<gene>
    <name evidence="4" type="ordered locus">Spirs_2284</name>
</gene>
<dbReference type="InterPro" id="IPR029052">
    <property type="entry name" value="Metallo-depent_PP-like"/>
</dbReference>
<dbReference type="Proteomes" id="UP000002318">
    <property type="component" value="Chromosome"/>
</dbReference>
<dbReference type="KEGG" id="ssm:Spirs_2284"/>
<dbReference type="PANTHER" id="PTHR33393">
    <property type="entry name" value="POLYGLUTAMINE SYNTHESIS ACCESSORY PROTEIN RV0574C-RELATED"/>
    <property type="match status" value="1"/>
</dbReference>
<dbReference type="SUPFAM" id="SSF56300">
    <property type="entry name" value="Metallo-dependent phosphatases"/>
    <property type="match status" value="1"/>
</dbReference>
<organism evidence="4 5">
    <name type="scientific">Sediminispirochaeta smaragdinae (strain DSM 11293 / JCM 15392 / SEBR 4228)</name>
    <name type="common">Spirochaeta smaragdinae</name>
    <dbReference type="NCBI Taxonomy" id="573413"/>
    <lineage>
        <taxon>Bacteria</taxon>
        <taxon>Pseudomonadati</taxon>
        <taxon>Spirochaetota</taxon>
        <taxon>Spirochaetia</taxon>
        <taxon>Spirochaetales</taxon>
        <taxon>Spirochaetaceae</taxon>
        <taxon>Sediminispirochaeta</taxon>
    </lineage>
</organism>
<accession>E1R772</accession>
<dbReference type="OrthoDB" id="9810906at2"/>
<evidence type="ECO:0000313" key="5">
    <source>
        <dbReference type="Proteomes" id="UP000002318"/>
    </source>
</evidence>
<dbReference type="HOGENOM" id="CLU_494260_0_0_12"/>
<dbReference type="PROSITE" id="PS51257">
    <property type="entry name" value="PROKAR_LIPOPROTEIN"/>
    <property type="match status" value="1"/>
</dbReference>
<dbReference type="AlphaFoldDB" id="E1R772"/>